<dbReference type="OrthoDB" id="418131at2759"/>
<organism evidence="3 4">
    <name type="scientific">Mollisia scopiformis</name>
    <name type="common">Conifer needle endophyte fungus</name>
    <name type="synonym">Phialocephala scopiformis</name>
    <dbReference type="NCBI Taxonomy" id="149040"/>
    <lineage>
        <taxon>Eukaryota</taxon>
        <taxon>Fungi</taxon>
        <taxon>Dikarya</taxon>
        <taxon>Ascomycota</taxon>
        <taxon>Pezizomycotina</taxon>
        <taxon>Leotiomycetes</taxon>
        <taxon>Helotiales</taxon>
        <taxon>Mollisiaceae</taxon>
        <taxon>Mollisia</taxon>
    </lineage>
</organism>
<keyword evidence="4" id="KW-1185">Reference proteome</keyword>
<dbReference type="Pfam" id="PF25809">
    <property type="entry name" value="STEEP1"/>
    <property type="match status" value="1"/>
</dbReference>
<feature type="compositionally biased region" description="Pro residues" evidence="1">
    <location>
        <begin position="43"/>
        <end position="55"/>
    </location>
</feature>
<feature type="domain" description="STEEP1" evidence="2">
    <location>
        <begin position="5"/>
        <end position="134"/>
    </location>
</feature>
<evidence type="ECO:0000259" key="2">
    <source>
        <dbReference type="Pfam" id="PF25809"/>
    </source>
</evidence>
<dbReference type="AlphaFoldDB" id="A0A132BEQ6"/>
<dbReference type="GeneID" id="28832806"/>
<feature type="compositionally biased region" description="Low complexity" evidence="1">
    <location>
        <begin position="27"/>
        <end position="42"/>
    </location>
</feature>
<dbReference type="STRING" id="149040.A0A132BEQ6"/>
<protein>
    <recommendedName>
        <fullName evidence="2">STEEP1 domain-containing protein</fullName>
    </recommendedName>
</protein>
<evidence type="ECO:0000313" key="4">
    <source>
        <dbReference type="Proteomes" id="UP000070700"/>
    </source>
</evidence>
<sequence length="164" mass="17867">MPPPKIQTYHCHCTTLLLASTHTLTTLPRRTTSSSPDIILPLPSSPPAPSEDPLPPSGYTLLLALTKDNKAVIIRREDGFEKRVLYRCERCRVVIGYEIVGLGQGQGEKMDVDGEGEEGEYRGQVMYLLPGGILGTSVMGGNWKGKRIGEEDVDIRSGGVAVFE</sequence>
<accession>A0A132BEQ6</accession>
<dbReference type="KEGG" id="psco:LY89DRAFT_787505"/>
<evidence type="ECO:0000256" key="1">
    <source>
        <dbReference type="SAM" id="MobiDB-lite"/>
    </source>
</evidence>
<dbReference type="RefSeq" id="XP_018064844.1">
    <property type="nucleotide sequence ID" value="XM_018223080.1"/>
</dbReference>
<dbReference type="InterPro" id="IPR057965">
    <property type="entry name" value="STEEP1_dom"/>
</dbReference>
<dbReference type="Proteomes" id="UP000070700">
    <property type="component" value="Unassembled WGS sequence"/>
</dbReference>
<evidence type="ECO:0000313" key="3">
    <source>
        <dbReference type="EMBL" id="KUJ10489.1"/>
    </source>
</evidence>
<proteinExistence type="predicted"/>
<dbReference type="InParanoid" id="A0A132BEQ6"/>
<gene>
    <name evidence="3" type="ORF">LY89DRAFT_787505</name>
</gene>
<reference evidence="3 4" key="1">
    <citation type="submission" date="2015-10" db="EMBL/GenBank/DDBJ databases">
        <title>Full genome of DAOMC 229536 Phialocephala scopiformis, a fungal endophyte of spruce producing the potent anti-insectan compound rugulosin.</title>
        <authorList>
            <consortium name="DOE Joint Genome Institute"/>
            <person name="Walker A.K."/>
            <person name="Frasz S.L."/>
            <person name="Seifert K.A."/>
            <person name="Miller J.D."/>
            <person name="Mondo S.J."/>
            <person name="Labutti K."/>
            <person name="Lipzen A."/>
            <person name="Dockter R."/>
            <person name="Kennedy M."/>
            <person name="Grigoriev I.V."/>
            <person name="Spatafora J.W."/>
        </authorList>
    </citation>
    <scope>NUCLEOTIDE SEQUENCE [LARGE SCALE GENOMIC DNA]</scope>
    <source>
        <strain evidence="3 4">CBS 120377</strain>
    </source>
</reference>
<dbReference type="EMBL" id="KQ947429">
    <property type="protein sequence ID" value="KUJ10489.1"/>
    <property type="molecule type" value="Genomic_DNA"/>
</dbReference>
<name>A0A132BEQ6_MOLSC</name>
<feature type="region of interest" description="Disordered" evidence="1">
    <location>
        <begin position="27"/>
        <end position="55"/>
    </location>
</feature>